<evidence type="ECO:0000313" key="3">
    <source>
        <dbReference type="Proteomes" id="UP000663281"/>
    </source>
</evidence>
<dbReference type="Pfam" id="PF00583">
    <property type="entry name" value="Acetyltransf_1"/>
    <property type="match status" value="1"/>
</dbReference>
<dbReference type="PROSITE" id="PS51186">
    <property type="entry name" value="GNAT"/>
    <property type="match status" value="1"/>
</dbReference>
<sequence length="164" mass="18166">MTHDKTTLRPITDADWDGIMAIQAQCYGALGPESLEVMQSKWHSSPGSCFVMELQGELLGYCLAHPWQQDAPPPLYQTLPPLERRGKLYLHDMAFSAHARGKGLGKQALAKLTQQARAWQLDALALVAVLGADSYWQRQGFSAIPCPKPLDSYGPDALYMNRPL</sequence>
<dbReference type="SUPFAM" id="SSF55729">
    <property type="entry name" value="Acyl-CoA N-acyltransferases (Nat)"/>
    <property type="match status" value="1"/>
</dbReference>
<evidence type="ECO:0000259" key="1">
    <source>
        <dbReference type="PROSITE" id="PS51186"/>
    </source>
</evidence>
<dbReference type="Proteomes" id="UP000663281">
    <property type="component" value="Chromosome"/>
</dbReference>
<reference evidence="2 3" key="1">
    <citation type="submission" date="2021-03" db="EMBL/GenBank/DDBJ databases">
        <title>Novel species identification of genus Shewanella.</title>
        <authorList>
            <person name="Liu G."/>
            <person name="Zhang Q."/>
        </authorList>
    </citation>
    <scope>NUCLEOTIDE SEQUENCE [LARGE SCALE GENOMIC DNA]</scope>
    <source>
        <strain evidence="2 3">FJAT-53726</strain>
    </source>
</reference>
<dbReference type="InterPro" id="IPR016181">
    <property type="entry name" value="Acyl_CoA_acyltransferase"/>
</dbReference>
<name>A0A975AN29_9GAMM</name>
<dbReference type="EMBL" id="CP071504">
    <property type="protein sequence ID" value="QSX31923.1"/>
    <property type="molecule type" value="Genomic_DNA"/>
</dbReference>
<organism evidence="2 3">
    <name type="scientific">Shewanella cyperi</name>
    <dbReference type="NCBI Taxonomy" id="2814292"/>
    <lineage>
        <taxon>Bacteria</taxon>
        <taxon>Pseudomonadati</taxon>
        <taxon>Pseudomonadota</taxon>
        <taxon>Gammaproteobacteria</taxon>
        <taxon>Alteromonadales</taxon>
        <taxon>Shewanellaceae</taxon>
        <taxon>Shewanella</taxon>
    </lineage>
</organism>
<gene>
    <name evidence="2" type="ORF">JYB88_13805</name>
</gene>
<dbReference type="AlphaFoldDB" id="A0A975AN29"/>
<proteinExistence type="predicted"/>
<accession>A0A975AN29</accession>
<feature type="domain" description="N-acetyltransferase" evidence="1">
    <location>
        <begin position="6"/>
        <end position="164"/>
    </location>
</feature>
<protein>
    <submittedName>
        <fullName evidence="2">GNAT family N-acetyltransferase</fullName>
    </submittedName>
</protein>
<dbReference type="KEGG" id="scyp:JYB88_13805"/>
<evidence type="ECO:0000313" key="2">
    <source>
        <dbReference type="EMBL" id="QSX31923.1"/>
    </source>
</evidence>
<dbReference type="InterPro" id="IPR000182">
    <property type="entry name" value="GNAT_dom"/>
</dbReference>
<dbReference type="GO" id="GO:0016747">
    <property type="term" value="F:acyltransferase activity, transferring groups other than amino-acyl groups"/>
    <property type="evidence" value="ECO:0007669"/>
    <property type="project" value="InterPro"/>
</dbReference>
<keyword evidence="3" id="KW-1185">Reference proteome</keyword>
<dbReference type="CDD" id="cd04301">
    <property type="entry name" value="NAT_SF"/>
    <property type="match status" value="1"/>
</dbReference>
<dbReference type="Gene3D" id="3.40.630.30">
    <property type="match status" value="1"/>
</dbReference>